<keyword evidence="4" id="KW-0564">Palmitate</keyword>
<keyword evidence="8" id="KW-1185">Reference proteome</keyword>
<dbReference type="InterPro" id="IPR050490">
    <property type="entry name" value="Bact_solute-bd_prot1"/>
</dbReference>
<dbReference type="PROSITE" id="PS51257">
    <property type="entry name" value="PROKAR_LIPOPROTEIN"/>
    <property type="match status" value="1"/>
</dbReference>
<sequence length="435" mass="48863">MKRYRVAALIQLMLVLCMTAGLSGCVTGGADREHLREEVVKLNPEAAGSETLTVLTNRIDLIENGVLQQYAERFEQEHPGVQVEFEGLTNYATDIMVRLSTRSMGDVLLLPTNLMAQDLPAYFEPLPEDMFKEMRFADYKSYNGSRYGIATGATTDGIVYNKRAFEQAGITEIPRTLDAFYQACEKLKRSGITPIYINYGAQWPMKLWGEDLVSFRTGDADYLNAMALQDAPWQMNNPWGESISIVRTLIDRGFVEEDLIANNWEKSKTDLAEGRAGMYLMGNWVISQVIDAGAAPEDIGFFPFPYDNNPDERYAPLVADWFIGVSKFSGSKPLAKAWVEYFVKSSGYVDDGGFLPVLRNASPELPQFQEFLSFSPIFVESEPPSDLFLEVAEQAGISFWSGDYIQELIAAEDLSEAFAQFNVRWMEARRTIPAD</sequence>
<dbReference type="Gene3D" id="3.40.190.10">
    <property type="entry name" value="Periplasmic binding protein-like II"/>
    <property type="match status" value="2"/>
</dbReference>
<keyword evidence="5" id="KW-0449">Lipoprotein</keyword>
<evidence type="ECO:0000256" key="4">
    <source>
        <dbReference type="ARBA" id="ARBA00023139"/>
    </source>
</evidence>
<dbReference type="Pfam" id="PF01547">
    <property type="entry name" value="SBP_bac_1"/>
    <property type="match status" value="1"/>
</dbReference>
<evidence type="ECO:0000313" key="8">
    <source>
        <dbReference type="Proteomes" id="UP000249522"/>
    </source>
</evidence>
<keyword evidence="3" id="KW-0472">Membrane</keyword>
<proteinExistence type="predicted"/>
<feature type="signal peptide" evidence="6">
    <location>
        <begin position="1"/>
        <end position="23"/>
    </location>
</feature>
<keyword evidence="1" id="KW-1003">Cell membrane</keyword>
<evidence type="ECO:0000256" key="1">
    <source>
        <dbReference type="ARBA" id="ARBA00022475"/>
    </source>
</evidence>
<gene>
    <name evidence="7" type="ORF">DNH61_16875</name>
</gene>
<name>A0A2W1L410_9BACL</name>
<evidence type="ECO:0000256" key="6">
    <source>
        <dbReference type="SAM" id="SignalP"/>
    </source>
</evidence>
<evidence type="ECO:0000256" key="3">
    <source>
        <dbReference type="ARBA" id="ARBA00023136"/>
    </source>
</evidence>
<accession>A0A2W1L410</accession>
<dbReference type="EMBL" id="QKRB01000051">
    <property type="protein sequence ID" value="PZD94758.1"/>
    <property type="molecule type" value="Genomic_DNA"/>
</dbReference>
<evidence type="ECO:0000313" key="7">
    <source>
        <dbReference type="EMBL" id="PZD94758.1"/>
    </source>
</evidence>
<dbReference type="InterPro" id="IPR006059">
    <property type="entry name" value="SBP"/>
</dbReference>
<protein>
    <submittedName>
        <fullName evidence="7">Carbohydrate ABC transporter substrate-binding protein</fullName>
    </submittedName>
</protein>
<organism evidence="7 8">
    <name type="scientific">Paenibacillus sambharensis</name>
    <dbReference type="NCBI Taxonomy" id="1803190"/>
    <lineage>
        <taxon>Bacteria</taxon>
        <taxon>Bacillati</taxon>
        <taxon>Bacillota</taxon>
        <taxon>Bacilli</taxon>
        <taxon>Bacillales</taxon>
        <taxon>Paenibacillaceae</taxon>
        <taxon>Paenibacillus</taxon>
    </lineage>
</organism>
<dbReference type="Proteomes" id="UP000249522">
    <property type="component" value="Unassembled WGS sequence"/>
</dbReference>
<dbReference type="PANTHER" id="PTHR43649:SF33">
    <property type="entry name" value="POLYGALACTURONAN_RHAMNOGALACTURONAN-BINDING PROTEIN YTCQ"/>
    <property type="match status" value="1"/>
</dbReference>
<dbReference type="PANTHER" id="PTHR43649">
    <property type="entry name" value="ARABINOSE-BINDING PROTEIN-RELATED"/>
    <property type="match status" value="1"/>
</dbReference>
<comment type="caution">
    <text evidence="7">The sequence shown here is derived from an EMBL/GenBank/DDBJ whole genome shotgun (WGS) entry which is preliminary data.</text>
</comment>
<evidence type="ECO:0000256" key="5">
    <source>
        <dbReference type="ARBA" id="ARBA00023288"/>
    </source>
</evidence>
<reference evidence="7 8" key="1">
    <citation type="submission" date="2018-06" db="EMBL/GenBank/DDBJ databases">
        <title>Paenibacillus imtechensis sp. nov.</title>
        <authorList>
            <person name="Pinnaka A.K."/>
            <person name="Singh H."/>
            <person name="Kaur M."/>
        </authorList>
    </citation>
    <scope>NUCLEOTIDE SEQUENCE [LARGE SCALE GENOMIC DNA]</scope>
    <source>
        <strain evidence="7 8">SMB1</strain>
    </source>
</reference>
<evidence type="ECO:0000256" key="2">
    <source>
        <dbReference type="ARBA" id="ARBA00022729"/>
    </source>
</evidence>
<dbReference type="SUPFAM" id="SSF53850">
    <property type="entry name" value="Periplasmic binding protein-like II"/>
    <property type="match status" value="1"/>
</dbReference>
<keyword evidence="2 6" id="KW-0732">Signal</keyword>
<feature type="chain" id="PRO_5039135851" evidence="6">
    <location>
        <begin position="24"/>
        <end position="435"/>
    </location>
</feature>
<dbReference type="AlphaFoldDB" id="A0A2W1L410"/>
<dbReference type="OrthoDB" id="2060074at2"/>